<reference evidence="1 2" key="1">
    <citation type="submission" date="2018-10" db="EMBL/GenBank/DDBJ databases">
        <title>Isolation from soil.</title>
        <authorList>
            <person name="Hu J."/>
        </authorList>
    </citation>
    <scope>NUCLEOTIDE SEQUENCE [LARGE SCALE GENOMIC DNA]</scope>
    <source>
        <strain evidence="1 2">NEAU-Ht49</strain>
    </source>
</reference>
<dbReference type="SUPFAM" id="SSF48239">
    <property type="entry name" value="Terpenoid cyclases/Protein prenyltransferases"/>
    <property type="match status" value="2"/>
</dbReference>
<comment type="caution">
    <text evidence="1">The sequence shown here is derived from an EMBL/GenBank/DDBJ whole genome shotgun (WGS) entry which is preliminary data.</text>
</comment>
<dbReference type="InterPro" id="IPR008930">
    <property type="entry name" value="Terpenoid_cyclase/PrenylTrfase"/>
</dbReference>
<dbReference type="AlphaFoldDB" id="A0A3M2LVC8"/>
<organism evidence="1 2">
    <name type="scientific">Actinomadura harenae</name>
    <dbReference type="NCBI Taxonomy" id="2483351"/>
    <lineage>
        <taxon>Bacteria</taxon>
        <taxon>Bacillati</taxon>
        <taxon>Actinomycetota</taxon>
        <taxon>Actinomycetes</taxon>
        <taxon>Streptosporangiales</taxon>
        <taxon>Thermomonosporaceae</taxon>
        <taxon>Actinomadura</taxon>
    </lineage>
</organism>
<dbReference type="RefSeq" id="WP_122197474.1">
    <property type="nucleotide sequence ID" value="NZ_JBHSKC010000052.1"/>
</dbReference>
<accession>A0A3M2LVC8</accession>
<protein>
    <submittedName>
        <fullName evidence="1">Uncharacterized protein</fullName>
    </submittedName>
</protein>
<keyword evidence="2" id="KW-1185">Reference proteome</keyword>
<sequence length="545" mass="57616">MVFSGCTHLTLDDLAATCGLIARGGFVVMPGRGRPGYGHDGTPDADGWSLMKQLGLASYDRRVSRAARTLLDSQGFDGGWGLTLSSVSSIVNTSEVLAILRAAGIGGQPVRDALRYLAGAIEEHCRPRQKGGRGENTRFVCFGLTGLLHYPEFVTQPEVAQTAAWCVDWLSTHQIEQGWPEVAGIDDVSLHQTALAVLALARLRDAAAVLGPGLELPGGIDTTRLTSRIAPLIGHGLAGLLYHRRTSGAWGWRTYVDTAPSPSKTALCAMAVAAATGHTIGRTPADDSPLEVGGASDGIELKRPSQIIGEAGQWLLRHHPRWETFVEDDKDVQGTAWEHMAYALGVRGVLLAGGSPYDQRLARAWKLMDGLWDAEGGLWMEPGASGRRPTIRAAYYTVCAYEAARIRVAQLTMAGHDAAAAAGPLTTGHAEFREVSLIADGCQILVSTTEESVACTVSGRLFDLAVLLHRAPHGLTTQAIGRALGVAPSSIPKYVQRLNAAITDGLGGAPIRLITACQTTHGSGYALAACAHGRSTQPAPPRTGQ</sequence>
<evidence type="ECO:0000313" key="1">
    <source>
        <dbReference type="EMBL" id="RMI39975.1"/>
    </source>
</evidence>
<evidence type="ECO:0000313" key="2">
    <source>
        <dbReference type="Proteomes" id="UP000282674"/>
    </source>
</evidence>
<proteinExistence type="predicted"/>
<dbReference type="Proteomes" id="UP000282674">
    <property type="component" value="Unassembled WGS sequence"/>
</dbReference>
<gene>
    <name evidence="1" type="ORF">EBO15_28180</name>
</gene>
<dbReference type="OrthoDB" id="3453833at2"/>
<dbReference type="Gene3D" id="1.50.10.20">
    <property type="match status" value="2"/>
</dbReference>
<dbReference type="EMBL" id="RFFG01000060">
    <property type="protein sequence ID" value="RMI39975.1"/>
    <property type="molecule type" value="Genomic_DNA"/>
</dbReference>
<name>A0A3M2LVC8_9ACTN</name>